<proteinExistence type="inferred from homology"/>
<feature type="transmembrane region" description="Helical" evidence="8">
    <location>
        <begin position="21"/>
        <end position="42"/>
    </location>
</feature>
<feature type="transmembrane region" description="Helical" evidence="8">
    <location>
        <begin position="170"/>
        <end position="193"/>
    </location>
</feature>
<feature type="transmembrane region" description="Helical" evidence="8">
    <location>
        <begin position="283"/>
        <end position="302"/>
    </location>
</feature>
<evidence type="ECO:0000256" key="7">
    <source>
        <dbReference type="ARBA" id="ARBA00023136"/>
    </source>
</evidence>
<evidence type="ECO:0000259" key="9">
    <source>
        <dbReference type="PROSITE" id="PS51012"/>
    </source>
</evidence>
<dbReference type="PANTHER" id="PTHR30294:SF29">
    <property type="entry name" value="MULTIDRUG ABC TRANSPORTER PERMEASE YBHS-RELATED"/>
    <property type="match status" value="1"/>
</dbReference>
<dbReference type="EMBL" id="QPJY01000016">
    <property type="protein sequence ID" value="RCX24766.1"/>
    <property type="molecule type" value="Genomic_DNA"/>
</dbReference>
<dbReference type="Proteomes" id="UP000252707">
    <property type="component" value="Unassembled WGS sequence"/>
</dbReference>
<dbReference type="InterPro" id="IPR051449">
    <property type="entry name" value="ABC-2_transporter_component"/>
</dbReference>
<feature type="domain" description="ABC transmembrane type-2" evidence="9">
    <location>
        <begin position="137"/>
        <end position="363"/>
    </location>
</feature>
<evidence type="ECO:0000256" key="6">
    <source>
        <dbReference type="ARBA" id="ARBA00022989"/>
    </source>
</evidence>
<evidence type="ECO:0000313" key="11">
    <source>
        <dbReference type="Proteomes" id="UP000252707"/>
    </source>
</evidence>
<comment type="similarity">
    <text evidence="2">Belongs to the ABC-2 integral membrane protein family.</text>
</comment>
<dbReference type="Gene3D" id="3.40.1710.10">
    <property type="entry name" value="abc type-2 transporter like domain"/>
    <property type="match status" value="1"/>
</dbReference>
<keyword evidence="6 8" id="KW-1133">Transmembrane helix</keyword>
<dbReference type="InterPro" id="IPR013525">
    <property type="entry name" value="ABC2_TM"/>
</dbReference>
<keyword evidence="3" id="KW-0813">Transport</keyword>
<feature type="transmembrane region" description="Helical" evidence="8">
    <location>
        <begin position="219"/>
        <end position="241"/>
    </location>
</feature>
<comment type="subcellular location">
    <subcellularLocation>
        <location evidence="1">Cell membrane</location>
        <topology evidence="1">Multi-pass membrane protein</topology>
    </subcellularLocation>
</comment>
<dbReference type="GO" id="GO:0005886">
    <property type="term" value="C:plasma membrane"/>
    <property type="evidence" value="ECO:0007669"/>
    <property type="project" value="UniProtKB-SubCell"/>
</dbReference>
<evidence type="ECO:0000256" key="3">
    <source>
        <dbReference type="ARBA" id="ARBA00022448"/>
    </source>
</evidence>
<evidence type="ECO:0000256" key="1">
    <source>
        <dbReference type="ARBA" id="ARBA00004651"/>
    </source>
</evidence>
<dbReference type="RefSeq" id="WP_114281214.1">
    <property type="nucleotide sequence ID" value="NZ_QPJY01000016.1"/>
</dbReference>
<organism evidence="10 11">
    <name type="scientific">Thioalbus denitrificans</name>
    <dbReference type="NCBI Taxonomy" id="547122"/>
    <lineage>
        <taxon>Bacteria</taxon>
        <taxon>Pseudomonadati</taxon>
        <taxon>Pseudomonadota</taxon>
        <taxon>Gammaproteobacteria</taxon>
        <taxon>Chromatiales</taxon>
        <taxon>Ectothiorhodospiraceae</taxon>
        <taxon>Thioalbus</taxon>
    </lineage>
</organism>
<accession>A0A369BW24</accession>
<dbReference type="PANTHER" id="PTHR30294">
    <property type="entry name" value="MEMBRANE COMPONENT OF ABC TRANSPORTER YHHJ-RELATED"/>
    <property type="match status" value="1"/>
</dbReference>
<feature type="transmembrane region" description="Helical" evidence="8">
    <location>
        <begin position="253"/>
        <end position="274"/>
    </location>
</feature>
<keyword evidence="7 8" id="KW-0472">Membrane</keyword>
<evidence type="ECO:0000256" key="4">
    <source>
        <dbReference type="ARBA" id="ARBA00022475"/>
    </source>
</evidence>
<evidence type="ECO:0000256" key="8">
    <source>
        <dbReference type="SAM" id="Phobius"/>
    </source>
</evidence>
<dbReference type="InterPro" id="IPR047817">
    <property type="entry name" value="ABC2_TM_bact-type"/>
</dbReference>
<evidence type="ECO:0000256" key="2">
    <source>
        <dbReference type="ARBA" id="ARBA00007783"/>
    </source>
</evidence>
<evidence type="ECO:0000256" key="5">
    <source>
        <dbReference type="ARBA" id="ARBA00022692"/>
    </source>
</evidence>
<keyword evidence="5 8" id="KW-0812">Transmembrane</keyword>
<name>A0A369BW24_9GAMM</name>
<dbReference type="OrthoDB" id="9808686at2"/>
<comment type="caution">
    <text evidence="10">The sequence shown here is derived from an EMBL/GenBank/DDBJ whole genome shotgun (WGS) entry which is preliminary data.</text>
</comment>
<keyword evidence="4" id="KW-1003">Cell membrane</keyword>
<keyword evidence="11" id="KW-1185">Reference proteome</keyword>
<protein>
    <submittedName>
        <fullName evidence="10">ABC-2 type transport system permease protein</fullName>
    </submittedName>
</protein>
<feature type="transmembrane region" description="Helical" evidence="8">
    <location>
        <begin position="336"/>
        <end position="357"/>
    </location>
</feature>
<dbReference type="Pfam" id="PF12698">
    <property type="entry name" value="ABC2_membrane_3"/>
    <property type="match status" value="1"/>
</dbReference>
<gene>
    <name evidence="10" type="ORF">DFQ59_11652</name>
</gene>
<reference evidence="10 11" key="1">
    <citation type="submission" date="2018-07" db="EMBL/GenBank/DDBJ databases">
        <title>Genomic Encyclopedia of Type Strains, Phase IV (KMG-IV): sequencing the most valuable type-strain genomes for metagenomic binning, comparative biology and taxonomic classification.</title>
        <authorList>
            <person name="Goeker M."/>
        </authorList>
    </citation>
    <scope>NUCLEOTIDE SEQUENCE [LARGE SCALE GENOMIC DNA]</scope>
    <source>
        <strain evidence="10 11">DSM 26407</strain>
    </source>
</reference>
<sequence length="367" mass="40252">MNLQHVRAMARKEWWHLLRDPRSLALMLLMPAMLLFLFGYAIRLDVTEAPIGVLQESNDAVSRDFTARLDASHAFAVVDRFHDRRALTDAVQHGEIWAGLVIPRDFAAALGQGDARLQLILDGVDANTARLVRNYTLALVNDYAMEQGGVPPLEIRNRVWFNEASESRLAVVPGVIAVVMAVIGALMTALTAAREMELGNIVMLRTTPLTRGEFLAGKLLPYFVIGMADFLVAAGAAVWLFEVPLRGSFPGLLAVSALFLLVVMLQGMLISIAAGQQVLASQIALISSFLPAFLLSGFIFAIENMPVVLQWFTRILPARAYTTLSKAVFLKGVSPLLLWTEVLVLGVLLLVLMRVVLLRARKLGLQS</sequence>
<dbReference type="AlphaFoldDB" id="A0A369BW24"/>
<dbReference type="PROSITE" id="PS51012">
    <property type="entry name" value="ABC_TM2"/>
    <property type="match status" value="1"/>
</dbReference>
<evidence type="ECO:0000313" key="10">
    <source>
        <dbReference type="EMBL" id="RCX24766.1"/>
    </source>
</evidence>
<dbReference type="GO" id="GO:0140359">
    <property type="term" value="F:ABC-type transporter activity"/>
    <property type="evidence" value="ECO:0007669"/>
    <property type="project" value="InterPro"/>
</dbReference>